<proteinExistence type="predicted"/>
<dbReference type="EMBL" id="JAUNZN010000005">
    <property type="protein sequence ID" value="KAK4821649.1"/>
    <property type="molecule type" value="Genomic_DNA"/>
</dbReference>
<comment type="caution">
    <text evidence="2">The sequence shown here is derived from an EMBL/GenBank/DDBJ whole genome shotgun (WGS) entry which is preliminary data.</text>
</comment>
<dbReference type="Proteomes" id="UP001333110">
    <property type="component" value="Unassembled WGS sequence"/>
</dbReference>
<sequence>MGLCSIASPLWSLSAVPGSADGFGSFTISPEDIVCVVGLFVLSIFCLLLSSWLHSCKALPWMLTFMAQVLFRVFFKNVVHHPLIILSYFFLEIYTVFYQH</sequence>
<evidence type="ECO:0000313" key="3">
    <source>
        <dbReference type="Proteomes" id="UP001333110"/>
    </source>
</evidence>
<protein>
    <submittedName>
        <fullName evidence="2">Uncharacterized protein</fullName>
    </submittedName>
</protein>
<name>A0AAN7NBL6_MYCAM</name>
<feature type="transmembrane region" description="Helical" evidence="1">
    <location>
        <begin position="81"/>
        <end position="98"/>
    </location>
</feature>
<reference evidence="2 3" key="1">
    <citation type="journal article" date="2023" name="J. Hered.">
        <title>Chromosome-level genome of the wood stork (Mycteria americana) provides insight into avian chromosome evolution.</title>
        <authorList>
            <person name="Flamio R. Jr."/>
            <person name="Ramstad K.M."/>
        </authorList>
    </citation>
    <scope>NUCLEOTIDE SEQUENCE [LARGE SCALE GENOMIC DNA]</scope>
    <source>
        <strain evidence="2">JAX WOST 10</strain>
    </source>
</reference>
<keyword evidence="1" id="KW-0472">Membrane</keyword>
<keyword evidence="3" id="KW-1185">Reference proteome</keyword>
<dbReference type="AlphaFoldDB" id="A0AAN7NBL6"/>
<keyword evidence="1" id="KW-0812">Transmembrane</keyword>
<feature type="transmembrane region" description="Helical" evidence="1">
    <location>
        <begin position="36"/>
        <end position="53"/>
    </location>
</feature>
<accession>A0AAN7NBL6</accession>
<keyword evidence="1" id="KW-1133">Transmembrane helix</keyword>
<gene>
    <name evidence="2" type="ORF">QYF61_026510</name>
</gene>
<evidence type="ECO:0000256" key="1">
    <source>
        <dbReference type="SAM" id="Phobius"/>
    </source>
</evidence>
<evidence type="ECO:0000313" key="2">
    <source>
        <dbReference type="EMBL" id="KAK4821649.1"/>
    </source>
</evidence>
<organism evidence="2 3">
    <name type="scientific">Mycteria americana</name>
    <name type="common">Wood stork</name>
    <dbReference type="NCBI Taxonomy" id="33587"/>
    <lineage>
        <taxon>Eukaryota</taxon>
        <taxon>Metazoa</taxon>
        <taxon>Chordata</taxon>
        <taxon>Craniata</taxon>
        <taxon>Vertebrata</taxon>
        <taxon>Euteleostomi</taxon>
        <taxon>Archelosauria</taxon>
        <taxon>Archosauria</taxon>
        <taxon>Dinosauria</taxon>
        <taxon>Saurischia</taxon>
        <taxon>Theropoda</taxon>
        <taxon>Coelurosauria</taxon>
        <taxon>Aves</taxon>
        <taxon>Neognathae</taxon>
        <taxon>Neoaves</taxon>
        <taxon>Aequornithes</taxon>
        <taxon>Ciconiiformes</taxon>
        <taxon>Ciconiidae</taxon>
        <taxon>Mycteria</taxon>
    </lineage>
</organism>